<accession>B7FRV5</accession>
<reference evidence="2 3" key="1">
    <citation type="journal article" date="2008" name="Nature">
        <title>The Phaeodactylum genome reveals the evolutionary history of diatom genomes.</title>
        <authorList>
            <person name="Bowler C."/>
            <person name="Allen A.E."/>
            <person name="Badger J.H."/>
            <person name="Grimwood J."/>
            <person name="Jabbari K."/>
            <person name="Kuo A."/>
            <person name="Maheswari U."/>
            <person name="Martens C."/>
            <person name="Maumus F."/>
            <person name="Otillar R.P."/>
            <person name="Rayko E."/>
            <person name="Salamov A."/>
            <person name="Vandepoele K."/>
            <person name="Beszteri B."/>
            <person name="Gruber A."/>
            <person name="Heijde M."/>
            <person name="Katinka M."/>
            <person name="Mock T."/>
            <person name="Valentin K."/>
            <person name="Verret F."/>
            <person name="Berges J.A."/>
            <person name="Brownlee C."/>
            <person name="Cadoret J.P."/>
            <person name="Chiovitti A."/>
            <person name="Choi C.J."/>
            <person name="Coesel S."/>
            <person name="De Martino A."/>
            <person name="Detter J.C."/>
            <person name="Durkin C."/>
            <person name="Falciatore A."/>
            <person name="Fournet J."/>
            <person name="Haruta M."/>
            <person name="Huysman M.J."/>
            <person name="Jenkins B.D."/>
            <person name="Jiroutova K."/>
            <person name="Jorgensen R.E."/>
            <person name="Joubert Y."/>
            <person name="Kaplan A."/>
            <person name="Kroger N."/>
            <person name="Kroth P.G."/>
            <person name="La Roche J."/>
            <person name="Lindquist E."/>
            <person name="Lommer M."/>
            <person name="Martin-Jezequel V."/>
            <person name="Lopez P.J."/>
            <person name="Lucas S."/>
            <person name="Mangogna M."/>
            <person name="McGinnis K."/>
            <person name="Medlin L.K."/>
            <person name="Montsant A."/>
            <person name="Oudot-Le Secq M.P."/>
            <person name="Napoli C."/>
            <person name="Obornik M."/>
            <person name="Parker M.S."/>
            <person name="Petit J.L."/>
            <person name="Porcel B.M."/>
            <person name="Poulsen N."/>
            <person name="Robison M."/>
            <person name="Rychlewski L."/>
            <person name="Rynearson T.A."/>
            <person name="Schmutz J."/>
            <person name="Shapiro H."/>
            <person name="Siaut M."/>
            <person name="Stanley M."/>
            <person name="Sussman M.R."/>
            <person name="Taylor A.R."/>
            <person name="Vardi A."/>
            <person name="von Dassow P."/>
            <person name="Vyverman W."/>
            <person name="Willis A."/>
            <person name="Wyrwicz L.S."/>
            <person name="Rokhsar D.S."/>
            <person name="Weissenbach J."/>
            <person name="Armbrust E.V."/>
            <person name="Green B.R."/>
            <person name="Van de Peer Y."/>
            <person name="Grigoriev I.V."/>
        </authorList>
    </citation>
    <scope>NUCLEOTIDE SEQUENCE [LARGE SCALE GENOMIC DNA]</scope>
    <source>
        <strain evidence="2 3">CCAP 1055/1</strain>
    </source>
</reference>
<proteinExistence type="predicted"/>
<name>B7FRV5_PHATC</name>
<evidence type="ECO:0000313" key="2">
    <source>
        <dbReference type="EMBL" id="EEC50376.1"/>
    </source>
</evidence>
<feature type="compositionally biased region" description="Low complexity" evidence="1">
    <location>
        <begin position="119"/>
        <end position="150"/>
    </location>
</feature>
<dbReference type="eggNOG" id="ENOG502S85K">
    <property type="taxonomic scope" value="Eukaryota"/>
</dbReference>
<evidence type="ECO:0000256" key="1">
    <source>
        <dbReference type="SAM" id="MobiDB-lite"/>
    </source>
</evidence>
<feature type="region of interest" description="Disordered" evidence="1">
    <location>
        <begin position="66"/>
        <end position="150"/>
    </location>
</feature>
<dbReference type="Proteomes" id="UP000000759">
    <property type="component" value="Chromosome 2"/>
</dbReference>
<feature type="region of interest" description="Disordered" evidence="1">
    <location>
        <begin position="226"/>
        <end position="292"/>
    </location>
</feature>
<dbReference type="InParanoid" id="B7FRV5"/>
<gene>
    <name evidence="2" type="ORF">PHATRDRAFT_43322</name>
</gene>
<dbReference type="GeneID" id="7197084"/>
<protein>
    <submittedName>
        <fullName evidence="2">Uncharacterized protein</fullName>
    </submittedName>
</protein>
<organism evidence="2 3">
    <name type="scientific">Phaeodactylum tricornutum (strain CCAP 1055/1)</name>
    <dbReference type="NCBI Taxonomy" id="556484"/>
    <lineage>
        <taxon>Eukaryota</taxon>
        <taxon>Sar</taxon>
        <taxon>Stramenopiles</taxon>
        <taxon>Ochrophyta</taxon>
        <taxon>Bacillariophyta</taxon>
        <taxon>Bacillariophyceae</taxon>
        <taxon>Bacillariophycidae</taxon>
        <taxon>Naviculales</taxon>
        <taxon>Phaeodactylaceae</taxon>
        <taxon>Phaeodactylum</taxon>
    </lineage>
</organism>
<dbReference type="PaxDb" id="2850-Phatr43322"/>
<feature type="compositionally biased region" description="Polar residues" evidence="1">
    <location>
        <begin position="245"/>
        <end position="257"/>
    </location>
</feature>
<evidence type="ECO:0000313" key="3">
    <source>
        <dbReference type="Proteomes" id="UP000000759"/>
    </source>
</evidence>
<keyword evidence="3" id="KW-1185">Reference proteome</keyword>
<dbReference type="KEGG" id="pti:PHATRDRAFT_43322"/>
<dbReference type="EMBL" id="CM000606">
    <property type="protein sequence ID" value="EEC50376.1"/>
    <property type="molecule type" value="Genomic_DNA"/>
</dbReference>
<dbReference type="OrthoDB" id="41313at2759"/>
<dbReference type="RefSeq" id="XP_002177562.1">
    <property type="nucleotide sequence ID" value="XM_002177526.1"/>
</dbReference>
<dbReference type="HOGENOM" id="CLU_361182_0_0_1"/>
<sequence length="726" mass="80300">MIATRSSRNCSTTRRGKCRRILGLRRLFLGGTLLLCSWTTMTTTTSTLTWAYTPLTWISTAAQAPVWSHRGRSPRAPLSASPGADIEQPPLDDNDDNDQNSRGRTTASKPLVDPIITNGFGTRSTTDTFGTTKTPTLPTRTSTTSSLSPPRGKVNEIDFCIAPADVSLSRAYGKLMTTTAAAADAPTLSLTRALNNASNRAVRRILLARSWPSAEALNVSLRRVAQAERQQQQEQQNDQQKSQANGNDNDIPTTTSKCPVPQPILNVLTRKSRRNANNNNNNAITPPQARSRTDAEYVADQLQSFRARYGELVGYEYAHDYLEAVLSLATTGIESARSVQVLQDGIYDESYKRVLAVLNTVGVKFTTDPETGRRAIADLLVDQDISLSMLDKIRIQQEERETKSSAALSDLLSDNKEGDDDVLTNQDLGGVLLSAKEPSMTRQLNVLSNIAQRALLFGGDQELLVLAETLDADRQAFVERWYPDTGGVQEDLVNETRPGIQYLNNVIQLLRNCYTNGMVNNLDPPLPLLKSYANAYERLVATAVELGSGYLKPVASDRPVPIPRNAKEELGRFALWESNFRQSTPDVSCYPEDLEGSWEVRDEIGGETIGLSTVVLKEQGSVEVALPMEGLRWRLDPGPTHLDTCTFQVLSNDGTILQYRGFIDRGARLEARFSKRPLRIRGSVQFQMRDGSIDYYKDMLPINYRQGTTKFVMTKILGEGPRTTAQ</sequence>
<feature type="compositionally biased region" description="Low complexity" evidence="1">
    <location>
        <begin position="227"/>
        <end position="244"/>
    </location>
</feature>
<dbReference type="AlphaFoldDB" id="B7FRV5"/>
<reference evidence="3" key="2">
    <citation type="submission" date="2008-08" db="EMBL/GenBank/DDBJ databases">
        <authorList>
            <consortium name="Diatom Consortium"/>
            <person name="Grigoriev I."/>
            <person name="Grimwood J."/>
            <person name="Kuo A."/>
            <person name="Otillar R.P."/>
            <person name="Salamov A."/>
            <person name="Detter J.C."/>
            <person name="Lindquist E."/>
            <person name="Shapiro H."/>
            <person name="Lucas S."/>
            <person name="Glavina del Rio T."/>
            <person name="Pitluck S."/>
            <person name="Rokhsar D."/>
            <person name="Bowler C."/>
        </authorList>
    </citation>
    <scope>GENOME REANNOTATION</scope>
    <source>
        <strain evidence="3">CCAP 1055/1</strain>
    </source>
</reference>